<comment type="subcellular location">
    <subcellularLocation>
        <location evidence="1">Endomembrane system</location>
        <topology evidence="1">Multi-pass membrane protein</topology>
    </subcellularLocation>
    <subcellularLocation>
        <location evidence="16">Membrane</location>
        <topology evidence="16">Multi-pass membrane protein</topology>
    </subcellularLocation>
</comment>
<reference evidence="19 20" key="1">
    <citation type="journal article" date="2011" name="Proc. Natl. Acad. Sci. U.S.A.">
        <title>Niche of harmful alga Aureococcus anophagefferens revealed through ecogenomics.</title>
        <authorList>
            <person name="Gobler C.J."/>
            <person name="Berry D.L."/>
            <person name="Dyhrman S.T."/>
            <person name="Wilhelm S.W."/>
            <person name="Salamov A."/>
            <person name="Lobanov A.V."/>
            <person name="Zhang Y."/>
            <person name="Collier J.L."/>
            <person name="Wurch L.L."/>
            <person name="Kustka A.B."/>
            <person name="Dill B.D."/>
            <person name="Shah M."/>
            <person name="VerBerkmoes N.C."/>
            <person name="Kuo A."/>
            <person name="Terry A."/>
            <person name="Pangilinan J."/>
            <person name="Lindquist E.A."/>
            <person name="Lucas S."/>
            <person name="Paulsen I.T."/>
            <person name="Hattenrath-Lehmann T.K."/>
            <person name="Talmage S.C."/>
            <person name="Walker E.A."/>
            <person name="Koch F."/>
            <person name="Burson A.M."/>
            <person name="Marcoval M.A."/>
            <person name="Tang Y.Z."/>
            <person name="Lecleir G.R."/>
            <person name="Coyne K.J."/>
            <person name="Berg G.M."/>
            <person name="Bertrand E.M."/>
            <person name="Saito M.A."/>
            <person name="Gladyshev V.N."/>
            <person name="Grigoriev I.V."/>
        </authorList>
    </citation>
    <scope>NUCLEOTIDE SEQUENCE [LARGE SCALE GENOMIC DNA]</scope>
    <source>
        <strain evidence="20">CCMP 1984</strain>
    </source>
</reference>
<dbReference type="GO" id="GO:0016887">
    <property type="term" value="F:ATP hydrolysis activity"/>
    <property type="evidence" value="ECO:0007669"/>
    <property type="project" value="InterPro"/>
</dbReference>
<dbReference type="InterPro" id="IPR036412">
    <property type="entry name" value="HAD-like_sf"/>
</dbReference>
<feature type="binding site" evidence="15">
    <location>
        <position position="703"/>
    </location>
    <ligand>
        <name>Mg(2+)</name>
        <dbReference type="ChEBI" id="CHEBI:18420"/>
    </ligand>
</feature>
<dbReference type="InterPro" id="IPR018303">
    <property type="entry name" value="ATPase_P-typ_P_site"/>
</dbReference>
<feature type="binding site" evidence="14">
    <location>
        <position position="574"/>
    </location>
    <ligand>
        <name>ATP</name>
        <dbReference type="ChEBI" id="CHEBI:30616"/>
    </ligand>
</feature>
<dbReference type="GO" id="GO:0005886">
    <property type="term" value="C:plasma membrane"/>
    <property type="evidence" value="ECO:0007669"/>
    <property type="project" value="TreeGrafter"/>
</dbReference>
<feature type="non-terminal residue" evidence="19">
    <location>
        <position position="1"/>
    </location>
</feature>
<dbReference type="GO" id="GO:0000287">
    <property type="term" value="F:magnesium ion binding"/>
    <property type="evidence" value="ECO:0007669"/>
    <property type="project" value="UniProtKB-UniRule"/>
</dbReference>
<dbReference type="GO" id="GO:0005524">
    <property type="term" value="F:ATP binding"/>
    <property type="evidence" value="ECO:0007669"/>
    <property type="project" value="UniProtKB-UniRule"/>
</dbReference>
<feature type="binding site" evidence="14">
    <location>
        <position position="448"/>
    </location>
    <ligand>
        <name>ATP</name>
        <dbReference type="ChEBI" id="CHEBI:30616"/>
    </ligand>
</feature>
<dbReference type="GeneID" id="20219536"/>
<feature type="binding site" evidence="15">
    <location>
        <position position="699"/>
    </location>
    <ligand>
        <name>Mg(2+)</name>
        <dbReference type="ChEBI" id="CHEBI:18420"/>
    </ligand>
</feature>
<comment type="caution">
    <text evidence="16">Lacks conserved residue(s) required for the propagation of feature annotation.</text>
</comment>
<evidence type="ECO:0000256" key="7">
    <source>
        <dbReference type="ARBA" id="ARBA00022840"/>
    </source>
</evidence>
<evidence type="ECO:0000256" key="14">
    <source>
        <dbReference type="PIRSR" id="PIRSR606539-2"/>
    </source>
</evidence>
<sequence>VCYVETKSLDGETNLKQRRAVKEARGRVAPRDAAGGAFDCGGLAGAVVEMEHPNDVIAKFEGTIAFAAAGGSPPEKAAVNLDFVYMRGTTVRSVDWVLGVAVNTGPDTKIMKSNKDPPMKESSLILAINRVLKYIIGLLTMICLTGGLCSYLWMSSNAGEDAWYLGYPRADAIWGAADRRASQARVVNLEEAWFIKFFYYFLLMAQFVPVSLYVSMSMTKNFQARFLEWDLGMYHEASDTPCAVKSMALNEELGQISHVFSDKTGTLTCNVMDFRKCAVGGRSYGEGITAIGAASLARLGEPIPAAALEANELARASSQPHVTFHDPRLAEDLAAPGPQRDRLVEFFRLLAVCHTVLPGPRGPRKTRFSASSPDDEALVCGAKYFGLSFESRTTGLMTLRNAAVPGVVEEETYEVVELLDFNSDRKRMSVICRRVVGGEPRGVVIYTKGADTVMESRLRAGQEAMVKATFEAMVGFSSEGLRTLVCGRADLPGPAFEAWLTRYRAATSDLGEIQKRQNFLPNAIDDLMDEAETAFGDGLELLGATAIEDRLQDGVPETVHKMLDAGIKVWVLTGDKQETAINIGVACQLIEPTETMEQIIARAASICDISLGLGSGGRRTADAAEPAGGAPGDTPAPPAIPPCRAALLQLARHCKAVVGCRVSPIQKRQMVELVRFGGRHASDPGAAAAAATRTLAIGDGANDVPMIQGAHVGVGISGQEGMQAVNNSDYAIAQFAFLQRLLLVHGRWNYRRTSKLVCHIFYKNVLQAMLTFWYASLNQMSGTKNVVEYAASTVFYTAWPVILLGTFDQDVSAETALANPALYRAGPRDEFFTRPIF</sequence>
<dbReference type="KEGG" id="aaf:AURANDRAFT_22034"/>
<evidence type="ECO:0000256" key="5">
    <source>
        <dbReference type="ARBA" id="ARBA00022723"/>
    </source>
</evidence>
<feature type="non-terminal residue" evidence="19">
    <location>
        <position position="837"/>
    </location>
</feature>
<evidence type="ECO:0000256" key="6">
    <source>
        <dbReference type="ARBA" id="ARBA00022741"/>
    </source>
</evidence>
<dbReference type="PRINTS" id="PR00119">
    <property type="entry name" value="CATATPASE"/>
</dbReference>
<dbReference type="InterPro" id="IPR023214">
    <property type="entry name" value="HAD_sf"/>
</dbReference>
<feature type="binding site" evidence="14">
    <location>
        <position position="482"/>
    </location>
    <ligand>
        <name>ATP</name>
        <dbReference type="ChEBI" id="CHEBI:30616"/>
    </ligand>
</feature>
<keyword evidence="9 16" id="KW-1278">Translocase</keyword>
<feature type="binding site" evidence="14">
    <location>
        <position position="703"/>
    </location>
    <ligand>
        <name>ATP</name>
        <dbReference type="ChEBI" id="CHEBI:30616"/>
    </ligand>
</feature>
<keyword evidence="11 16" id="KW-0472">Membrane</keyword>
<evidence type="ECO:0000256" key="2">
    <source>
        <dbReference type="ARBA" id="ARBA00008109"/>
    </source>
</evidence>
<dbReference type="NCBIfam" id="TIGR01494">
    <property type="entry name" value="ATPase_P-type"/>
    <property type="match status" value="1"/>
</dbReference>
<dbReference type="Gene3D" id="3.40.1110.10">
    <property type="entry name" value="Calcium-transporting ATPase, cytoplasmic domain N"/>
    <property type="match status" value="1"/>
</dbReference>
<dbReference type="SFLD" id="SFLDG00002">
    <property type="entry name" value="C1.7:_P-type_atpase_like"/>
    <property type="match status" value="1"/>
</dbReference>
<dbReference type="InterPro" id="IPR044492">
    <property type="entry name" value="P_typ_ATPase_HD_dom"/>
</dbReference>
<name>F0Y1S7_AURAN</name>
<dbReference type="GO" id="GO:0012505">
    <property type="term" value="C:endomembrane system"/>
    <property type="evidence" value="ECO:0007669"/>
    <property type="project" value="UniProtKB-SubCell"/>
</dbReference>
<dbReference type="SFLD" id="SFLDF00027">
    <property type="entry name" value="p-type_atpase"/>
    <property type="match status" value="1"/>
</dbReference>
<evidence type="ECO:0000313" key="20">
    <source>
        <dbReference type="Proteomes" id="UP000002729"/>
    </source>
</evidence>
<feature type="binding site" evidence="14">
    <location>
        <position position="575"/>
    </location>
    <ligand>
        <name>ATP</name>
        <dbReference type="ChEBI" id="CHEBI:30616"/>
    </ligand>
</feature>
<evidence type="ECO:0000256" key="12">
    <source>
        <dbReference type="ARBA" id="ARBA00034036"/>
    </source>
</evidence>
<dbReference type="eggNOG" id="KOG0206">
    <property type="taxonomic scope" value="Eukaryota"/>
</dbReference>
<feature type="binding site" evidence="14">
    <location>
        <position position="263"/>
    </location>
    <ligand>
        <name>ATP</name>
        <dbReference type="ChEBI" id="CHEBI:30616"/>
    </ligand>
</feature>
<feature type="binding site" evidence="14">
    <location>
        <position position="667"/>
    </location>
    <ligand>
        <name>ATP</name>
        <dbReference type="ChEBI" id="CHEBI:30616"/>
    </ligand>
</feature>
<keyword evidence="20" id="KW-1185">Reference proteome</keyword>
<protein>
    <recommendedName>
        <fullName evidence="16">Phospholipid-transporting ATPase</fullName>
        <ecNumber evidence="16">7.6.2.1</ecNumber>
    </recommendedName>
</protein>
<evidence type="ECO:0000256" key="8">
    <source>
        <dbReference type="ARBA" id="ARBA00022842"/>
    </source>
</evidence>
<comment type="catalytic activity">
    <reaction evidence="12 16">
        <text>ATP + H2O + phospholipidSide 1 = ADP + phosphate + phospholipidSide 2.</text>
        <dbReference type="EC" id="7.6.2.1"/>
    </reaction>
</comment>
<feature type="binding site" evidence="14">
    <location>
        <position position="421"/>
    </location>
    <ligand>
        <name>ATP</name>
        <dbReference type="ChEBI" id="CHEBI:30616"/>
    </ligand>
</feature>
<feature type="transmembrane region" description="Helical" evidence="16">
    <location>
        <begin position="131"/>
        <end position="154"/>
    </location>
</feature>
<dbReference type="PANTHER" id="PTHR24092">
    <property type="entry name" value="PROBABLE PHOSPHOLIPID-TRANSPORTING ATPASE"/>
    <property type="match status" value="1"/>
</dbReference>
<dbReference type="GO" id="GO:0045332">
    <property type="term" value="P:phospholipid translocation"/>
    <property type="evidence" value="ECO:0007669"/>
    <property type="project" value="TreeGrafter"/>
</dbReference>
<feature type="transmembrane region" description="Helical" evidence="16">
    <location>
        <begin position="197"/>
        <end position="216"/>
    </location>
</feature>
<feature type="region of interest" description="Disordered" evidence="17">
    <location>
        <begin position="618"/>
        <end position="637"/>
    </location>
</feature>
<keyword evidence="7 14" id="KW-0067">ATP-binding</keyword>
<feature type="binding site" evidence="15">
    <location>
        <position position="264"/>
    </location>
    <ligand>
        <name>Mg(2+)</name>
        <dbReference type="ChEBI" id="CHEBI:18420"/>
    </ligand>
</feature>
<evidence type="ECO:0000256" key="1">
    <source>
        <dbReference type="ARBA" id="ARBA00004127"/>
    </source>
</evidence>
<dbReference type="SUPFAM" id="SSF81660">
    <property type="entry name" value="Metal cation-transporting ATPase, ATP-binding domain N"/>
    <property type="match status" value="1"/>
</dbReference>
<evidence type="ECO:0000256" key="3">
    <source>
        <dbReference type="ARBA" id="ARBA00022448"/>
    </source>
</evidence>
<keyword evidence="3" id="KW-0813">Transport</keyword>
<dbReference type="GO" id="GO:0140326">
    <property type="term" value="F:ATPase-coupled intramembrane lipid transporter activity"/>
    <property type="evidence" value="ECO:0007669"/>
    <property type="project" value="UniProtKB-EC"/>
</dbReference>
<gene>
    <name evidence="19" type="ORF">AURANDRAFT_22034</name>
</gene>
<dbReference type="InterPro" id="IPR023299">
    <property type="entry name" value="ATPase_P-typ_cyto_dom_N"/>
</dbReference>
<keyword evidence="8 15" id="KW-0460">Magnesium</keyword>
<dbReference type="InterPro" id="IPR023298">
    <property type="entry name" value="ATPase_P-typ_TM_dom_sf"/>
</dbReference>
<dbReference type="Gene3D" id="3.40.50.1000">
    <property type="entry name" value="HAD superfamily/HAD-like"/>
    <property type="match status" value="1"/>
</dbReference>
<dbReference type="EC" id="7.6.2.1" evidence="16"/>
<feature type="binding site" evidence="15">
    <location>
        <position position="262"/>
    </location>
    <ligand>
        <name>Mg(2+)</name>
        <dbReference type="ChEBI" id="CHEBI:18420"/>
    </ligand>
</feature>
<dbReference type="Pfam" id="PF13246">
    <property type="entry name" value="Cation_ATPase"/>
    <property type="match status" value="1"/>
</dbReference>
<evidence type="ECO:0000256" key="4">
    <source>
        <dbReference type="ARBA" id="ARBA00022692"/>
    </source>
</evidence>
<dbReference type="Proteomes" id="UP000002729">
    <property type="component" value="Unassembled WGS sequence"/>
</dbReference>
<dbReference type="OMA" id="YDDWYMV"/>
<dbReference type="PROSITE" id="PS00154">
    <property type="entry name" value="ATPASE_E1_E2"/>
    <property type="match status" value="1"/>
</dbReference>
<evidence type="ECO:0000256" key="9">
    <source>
        <dbReference type="ARBA" id="ARBA00022967"/>
    </source>
</evidence>
<dbReference type="InterPro" id="IPR001757">
    <property type="entry name" value="P_typ_ATPase"/>
</dbReference>
<comment type="cofactor">
    <cofactor evidence="15">
        <name>Mg(2+)</name>
        <dbReference type="ChEBI" id="CHEBI:18420"/>
    </cofactor>
</comment>
<comment type="similarity">
    <text evidence="2 16">Belongs to the cation transport ATPase (P-type) (TC 3.A.3) family. Type IV subfamily.</text>
</comment>
<keyword evidence="4 16" id="KW-0812">Transmembrane</keyword>
<evidence type="ECO:0000256" key="13">
    <source>
        <dbReference type="PIRSR" id="PIRSR606539-1"/>
    </source>
</evidence>
<feature type="binding site" evidence="14">
    <location>
        <position position="573"/>
    </location>
    <ligand>
        <name>ATP</name>
        <dbReference type="ChEBI" id="CHEBI:30616"/>
    </ligand>
</feature>
<dbReference type="SFLD" id="SFLDS00003">
    <property type="entry name" value="Haloacid_Dehalogenase"/>
    <property type="match status" value="1"/>
</dbReference>
<dbReference type="SUPFAM" id="SSF81665">
    <property type="entry name" value="Calcium ATPase, transmembrane domain M"/>
    <property type="match status" value="1"/>
</dbReference>
<keyword evidence="10 16" id="KW-1133">Transmembrane helix</keyword>
<feature type="binding site" evidence="14">
    <location>
        <position position="262"/>
    </location>
    <ligand>
        <name>ATP</name>
        <dbReference type="ChEBI" id="CHEBI:30616"/>
    </ligand>
</feature>
<dbReference type="RefSeq" id="XP_009034451.1">
    <property type="nucleotide sequence ID" value="XM_009036203.1"/>
</dbReference>
<evidence type="ECO:0000256" key="17">
    <source>
        <dbReference type="SAM" id="MobiDB-lite"/>
    </source>
</evidence>
<proteinExistence type="inferred from homology"/>
<accession>F0Y1S7</accession>
<dbReference type="AlphaFoldDB" id="F0Y1S7"/>
<evidence type="ECO:0000259" key="18">
    <source>
        <dbReference type="Pfam" id="PF16212"/>
    </source>
</evidence>
<dbReference type="SUPFAM" id="SSF56784">
    <property type="entry name" value="HAD-like"/>
    <property type="match status" value="1"/>
</dbReference>
<evidence type="ECO:0000256" key="15">
    <source>
        <dbReference type="PIRSR" id="PIRSR606539-3"/>
    </source>
</evidence>
<evidence type="ECO:0000313" key="19">
    <source>
        <dbReference type="EMBL" id="EGB10874.1"/>
    </source>
</evidence>
<dbReference type="InParanoid" id="F0Y1S7"/>
<dbReference type="InterPro" id="IPR006539">
    <property type="entry name" value="P-type_ATPase_IV"/>
</dbReference>
<dbReference type="EMBL" id="GL833123">
    <property type="protein sequence ID" value="EGB10874.1"/>
    <property type="molecule type" value="Genomic_DNA"/>
</dbReference>
<organism evidence="20">
    <name type="scientific">Aureococcus anophagefferens</name>
    <name type="common">Harmful bloom alga</name>
    <dbReference type="NCBI Taxonomy" id="44056"/>
    <lineage>
        <taxon>Eukaryota</taxon>
        <taxon>Sar</taxon>
        <taxon>Stramenopiles</taxon>
        <taxon>Ochrophyta</taxon>
        <taxon>Pelagophyceae</taxon>
        <taxon>Pelagomonadales</taxon>
        <taxon>Pelagomonadaceae</taxon>
        <taxon>Aureococcus</taxon>
    </lineage>
</organism>
<evidence type="ECO:0000256" key="16">
    <source>
        <dbReference type="RuleBase" id="RU362033"/>
    </source>
</evidence>
<dbReference type="Pfam" id="PF16212">
    <property type="entry name" value="PhoLip_ATPase_C"/>
    <property type="match status" value="1"/>
</dbReference>
<dbReference type="InterPro" id="IPR032630">
    <property type="entry name" value="P_typ_ATPase_c"/>
</dbReference>
<keyword evidence="5 15" id="KW-0479">Metal-binding</keyword>
<evidence type="ECO:0000256" key="10">
    <source>
        <dbReference type="ARBA" id="ARBA00022989"/>
    </source>
</evidence>
<dbReference type="OrthoDB" id="377733at2759"/>
<feature type="binding site" evidence="14">
    <location>
        <position position="702"/>
    </location>
    <ligand>
        <name>ATP</name>
        <dbReference type="ChEBI" id="CHEBI:30616"/>
    </ligand>
</feature>
<feature type="domain" description="P-type ATPase C-terminal" evidence="18">
    <location>
        <begin position="725"/>
        <end position="836"/>
    </location>
</feature>
<keyword evidence="6 14" id="KW-0547">Nucleotide-binding</keyword>
<dbReference type="NCBIfam" id="TIGR01652">
    <property type="entry name" value="ATPase-Plipid"/>
    <property type="match status" value="1"/>
</dbReference>
<evidence type="ECO:0000256" key="11">
    <source>
        <dbReference type="ARBA" id="ARBA00023136"/>
    </source>
</evidence>
<feature type="binding site" evidence="14">
    <location>
        <position position="661"/>
    </location>
    <ligand>
        <name>ATP</name>
        <dbReference type="ChEBI" id="CHEBI:30616"/>
    </ligand>
</feature>
<dbReference type="PANTHER" id="PTHR24092:SF180">
    <property type="entry name" value="PHOSPHOLIPID-TRANSPORTING ATPASE DNF1-RELATED"/>
    <property type="match status" value="1"/>
</dbReference>
<feature type="active site" description="4-aspartylphosphate intermediate" evidence="13">
    <location>
        <position position="262"/>
    </location>
</feature>
<feature type="binding site" evidence="14">
    <location>
        <position position="264"/>
    </location>
    <ligand>
        <name>ATP</name>
        <dbReference type="ChEBI" id="CHEBI:30616"/>
    </ligand>
</feature>